<sequence>MRRKAGRGARWWKETVGDRRSLSGRWLIVVWTAATFLLAGTALAHKVNVFAYVEGRTVYVESYFPDGSPAAEAAVVVFGTHGKTVAEGKTDNQGLFQFDAPGTACDLTIEVNASMGHKATYTLKKEDWSK</sequence>
<accession>A0A1M5B5E5</accession>
<dbReference type="AlphaFoldDB" id="A0A1M5B5E5"/>
<gene>
    <name evidence="1" type="ORF">SAMN02745206_01857</name>
</gene>
<name>A0A1M5B5E5_9BACT</name>
<proteinExistence type="predicted"/>
<evidence type="ECO:0000313" key="1">
    <source>
        <dbReference type="EMBL" id="SHF37658.1"/>
    </source>
</evidence>
<reference evidence="2" key="1">
    <citation type="submission" date="2016-11" db="EMBL/GenBank/DDBJ databases">
        <authorList>
            <person name="Varghese N."/>
            <person name="Submissions S."/>
        </authorList>
    </citation>
    <scope>NUCLEOTIDE SEQUENCE [LARGE SCALE GENOMIC DNA]</scope>
    <source>
        <strain evidence="2">DSM 9756</strain>
    </source>
</reference>
<dbReference type="RefSeq" id="WP_218588412.1">
    <property type="nucleotide sequence ID" value="NZ_FQVB01000016.1"/>
</dbReference>
<dbReference type="Gene3D" id="2.60.40.10">
    <property type="entry name" value="Immunoglobulins"/>
    <property type="match status" value="1"/>
</dbReference>
<protein>
    <submittedName>
        <fullName evidence="1">Nickel transport protein</fullName>
    </submittedName>
</protein>
<dbReference type="EMBL" id="FQVB01000016">
    <property type="protein sequence ID" value="SHF37658.1"/>
    <property type="molecule type" value="Genomic_DNA"/>
</dbReference>
<keyword evidence="2" id="KW-1185">Reference proteome</keyword>
<dbReference type="InterPro" id="IPR013783">
    <property type="entry name" value="Ig-like_fold"/>
</dbReference>
<evidence type="ECO:0000313" key="2">
    <source>
        <dbReference type="Proteomes" id="UP000184076"/>
    </source>
</evidence>
<dbReference type="Proteomes" id="UP000184076">
    <property type="component" value="Unassembled WGS sequence"/>
</dbReference>
<dbReference type="STRING" id="1121391.SAMN02745206_01857"/>
<organism evidence="1 2">
    <name type="scientific">Desulfacinum infernum DSM 9756</name>
    <dbReference type="NCBI Taxonomy" id="1121391"/>
    <lineage>
        <taxon>Bacteria</taxon>
        <taxon>Pseudomonadati</taxon>
        <taxon>Thermodesulfobacteriota</taxon>
        <taxon>Syntrophobacteria</taxon>
        <taxon>Syntrophobacterales</taxon>
        <taxon>Syntrophobacteraceae</taxon>
        <taxon>Desulfacinum</taxon>
    </lineage>
</organism>